<evidence type="ECO:0000259" key="8">
    <source>
        <dbReference type="Pfam" id="PF24541"/>
    </source>
</evidence>
<evidence type="ECO:0000256" key="7">
    <source>
        <dbReference type="SAM" id="MobiDB-lite"/>
    </source>
</evidence>
<feature type="domain" description="PDIA6-like C-terminal thioredoxin-like" evidence="8">
    <location>
        <begin position="42"/>
        <end position="166"/>
    </location>
</feature>
<accession>A0A6S7KM40</accession>
<evidence type="ECO:0000256" key="2">
    <source>
        <dbReference type="ARBA" id="ARBA00004319"/>
    </source>
</evidence>
<dbReference type="Gene3D" id="3.40.30.10">
    <property type="entry name" value="Glutaredoxin"/>
    <property type="match status" value="2"/>
</dbReference>
<dbReference type="GO" id="GO:0034976">
    <property type="term" value="P:response to endoplasmic reticulum stress"/>
    <property type="evidence" value="ECO:0007669"/>
    <property type="project" value="TreeGrafter"/>
</dbReference>
<dbReference type="Pfam" id="PF24541">
    <property type="entry name" value="Thioredox_PDIA6_C"/>
    <property type="match status" value="1"/>
</dbReference>
<evidence type="ECO:0000256" key="1">
    <source>
        <dbReference type="ARBA" id="ARBA00001182"/>
    </source>
</evidence>
<dbReference type="GO" id="GO:0003756">
    <property type="term" value="F:protein disulfide isomerase activity"/>
    <property type="evidence" value="ECO:0007669"/>
    <property type="project" value="UniProtKB-EC"/>
</dbReference>
<dbReference type="InterPro" id="IPR036249">
    <property type="entry name" value="Thioredoxin-like_sf"/>
</dbReference>
<evidence type="ECO:0000313" key="10">
    <source>
        <dbReference type="Proteomes" id="UP001152795"/>
    </source>
</evidence>
<organism evidence="9 10">
    <name type="scientific">Paramuricea clavata</name>
    <name type="common">Red gorgonian</name>
    <name type="synonym">Violescent sea-whip</name>
    <dbReference type="NCBI Taxonomy" id="317549"/>
    <lineage>
        <taxon>Eukaryota</taxon>
        <taxon>Metazoa</taxon>
        <taxon>Cnidaria</taxon>
        <taxon>Anthozoa</taxon>
        <taxon>Octocorallia</taxon>
        <taxon>Malacalcyonacea</taxon>
        <taxon>Plexauridae</taxon>
        <taxon>Paramuricea</taxon>
    </lineage>
</organism>
<evidence type="ECO:0000256" key="3">
    <source>
        <dbReference type="ARBA" id="ARBA00012723"/>
    </source>
</evidence>
<feature type="region of interest" description="Disordered" evidence="7">
    <location>
        <begin position="185"/>
        <end position="214"/>
    </location>
</feature>
<comment type="catalytic activity">
    <reaction evidence="1">
        <text>Catalyzes the rearrangement of -S-S- bonds in proteins.</text>
        <dbReference type="EC" id="5.3.4.1"/>
    </reaction>
</comment>
<dbReference type="InterPro" id="IPR057305">
    <property type="entry name" value="Thioredox_PDIA6_C"/>
</dbReference>
<dbReference type="GO" id="GO:0005788">
    <property type="term" value="C:endoplasmic reticulum lumen"/>
    <property type="evidence" value="ECO:0007669"/>
    <property type="project" value="UniProtKB-SubCell"/>
</dbReference>
<reference evidence="9" key="1">
    <citation type="submission" date="2020-04" db="EMBL/GenBank/DDBJ databases">
        <authorList>
            <person name="Alioto T."/>
            <person name="Alioto T."/>
            <person name="Gomez Garrido J."/>
        </authorList>
    </citation>
    <scope>NUCLEOTIDE SEQUENCE</scope>
    <source>
        <strain evidence="9">A484AB</strain>
    </source>
</reference>
<protein>
    <recommendedName>
        <fullName evidence="3">protein disulfide-isomerase</fullName>
        <ecNumber evidence="3">5.3.4.1</ecNumber>
    </recommendedName>
</protein>
<evidence type="ECO:0000256" key="4">
    <source>
        <dbReference type="ARBA" id="ARBA00023157"/>
    </source>
</evidence>
<dbReference type="AlphaFoldDB" id="A0A6S7KM40"/>
<dbReference type="PANTHER" id="PTHR45815:SF3">
    <property type="entry name" value="PROTEIN DISULFIDE-ISOMERASE A6"/>
    <property type="match status" value="1"/>
</dbReference>
<sequence length="214" mass="23565">MAQRYGVQGFPTIKYFAPGSEPVDYQGGRSASDIIQFGLSKASENVAPPEVVQLTESKILKDNCDEKPLCIVSILPDILDTGAAGRNEYLKILLEIGEKYKSKLWGWVWTEAGKHSKLEEALGMGGFGYPTLAAVNVRKMKFSILKGSFDKAGIDEFLRRLAVGRGSTEPIRGAALPELETVESWDGLDGQLPEEEDIDLSDFDMDEDSEKDEL</sequence>
<dbReference type="CDD" id="cd02983">
    <property type="entry name" value="P5_C"/>
    <property type="match status" value="1"/>
</dbReference>
<name>A0A6S7KM40_PARCT</name>
<feature type="compositionally biased region" description="Acidic residues" evidence="7">
    <location>
        <begin position="192"/>
        <end position="214"/>
    </location>
</feature>
<comment type="subcellular location">
    <subcellularLocation>
        <location evidence="2">Endoplasmic reticulum lumen</location>
    </subcellularLocation>
</comment>
<dbReference type="GO" id="GO:0015035">
    <property type="term" value="F:protein-disulfide reductase activity"/>
    <property type="evidence" value="ECO:0007669"/>
    <property type="project" value="TreeGrafter"/>
</dbReference>
<keyword evidence="5" id="KW-0413">Isomerase</keyword>
<dbReference type="EMBL" id="CACRXK020016022">
    <property type="protein sequence ID" value="CAB4029223.1"/>
    <property type="molecule type" value="Genomic_DNA"/>
</dbReference>
<evidence type="ECO:0000313" key="9">
    <source>
        <dbReference type="EMBL" id="CAB4029223.1"/>
    </source>
</evidence>
<dbReference type="EC" id="5.3.4.1" evidence="3"/>
<dbReference type="PANTHER" id="PTHR45815">
    <property type="entry name" value="PROTEIN DISULFIDE-ISOMERASE A6"/>
    <property type="match status" value="1"/>
</dbReference>
<comment type="caution">
    <text evidence="9">The sequence shown here is derived from an EMBL/GenBank/DDBJ whole genome shotgun (WGS) entry which is preliminary data.</text>
</comment>
<dbReference type="OrthoDB" id="10264505at2759"/>
<gene>
    <name evidence="9" type="ORF">PACLA_8A005862</name>
</gene>
<proteinExistence type="predicted"/>
<dbReference type="SUPFAM" id="SSF52833">
    <property type="entry name" value="Thioredoxin-like"/>
    <property type="match status" value="2"/>
</dbReference>
<dbReference type="Proteomes" id="UP001152795">
    <property type="component" value="Unassembled WGS sequence"/>
</dbReference>
<keyword evidence="10" id="KW-1185">Reference proteome</keyword>
<evidence type="ECO:0000256" key="6">
    <source>
        <dbReference type="ARBA" id="ARBA00023284"/>
    </source>
</evidence>
<evidence type="ECO:0000256" key="5">
    <source>
        <dbReference type="ARBA" id="ARBA00023235"/>
    </source>
</evidence>
<keyword evidence="6" id="KW-0676">Redox-active center</keyword>
<keyword evidence="4" id="KW-1015">Disulfide bond</keyword>